<accession>A0A8H3RMA0</accession>
<evidence type="ECO:0000256" key="8">
    <source>
        <dbReference type="SAM" id="Phobius"/>
    </source>
</evidence>
<dbReference type="GO" id="GO:0016705">
    <property type="term" value="F:oxidoreductase activity, acting on paired donors, with incorporation or reduction of molecular oxygen"/>
    <property type="evidence" value="ECO:0007669"/>
    <property type="project" value="InterPro"/>
</dbReference>
<dbReference type="GO" id="GO:0004497">
    <property type="term" value="F:monooxygenase activity"/>
    <property type="evidence" value="ECO:0007669"/>
    <property type="project" value="UniProtKB-KW"/>
</dbReference>
<feature type="transmembrane region" description="Helical" evidence="8">
    <location>
        <begin position="306"/>
        <end position="330"/>
    </location>
</feature>
<evidence type="ECO:0000313" key="10">
    <source>
        <dbReference type="Proteomes" id="UP000465221"/>
    </source>
</evidence>
<dbReference type="EMBL" id="BLKC01000018">
    <property type="protein sequence ID" value="GFF32306.1"/>
    <property type="molecule type" value="Genomic_DNA"/>
</dbReference>
<evidence type="ECO:0000256" key="3">
    <source>
        <dbReference type="ARBA" id="ARBA00022617"/>
    </source>
</evidence>
<evidence type="ECO:0000256" key="2">
    <source>
        <dbReference type="ARBA" id="ARBA00010617"/>
    </source>
</evidence>
<dbReference type="PANTHER" id="PTHR46206">
    <property type="entry name" value="CYTOCHROME P450"/>
    <property type="match status" value="1"/>
</dbReference>
<dbReference type="SUPFAM" id="SSF48264">
    <property type="entry name" value="Cytochrome P450"/>
    <property type="match status" value="1"/>
</dbReference>
<keyword evidence="3" id="KW-0349">Heme</keyword>
<comment type="similarity">
    <text evidence="2">Belongs to the cytochrome P450 family.</text>
</comment>
<name>A0A8H3RMA0_9EURO</name>
<dbReference type="GO" id="GO:0020037">
    <property type="term" value="F:heme binding"/>
    <property type="evidence" value="ECO:0007669"/>
    <property type="project" value="InterPro"/>
</dbReference>
<dbReference type="Proteomes" id="UP000465221">
    <property type="component" value="Unassembled WGS sequence"/>
</dbReference>
<keyword evidence="6" id="KW-0408">Iron</keyword>
<keyword evidence="5" id="KW-0560">Oxidoreductase</keyword>
<keyword evidence="8" id="KW-1133">Transmembrane helix</keyword>
<dbReference type="GO" id="GO:0005506">
    <property type="term" value="F:iron ion binding"/>
    <property type="evidence" value="ECO:0007669"/>
    <property type="project" value="InterPro"/>
</dbReference>
<gene>
    <name evidence="9" type="ORF">IFM46972_03511</name>
</gene>
<dbReference type="Gene3D" id="1.10.630.10">
    <property type="entry name" value="Cytochrome P450"/>
    <property type="match status" value="1"/>
</dbReference>
<evidence type="ECO:0000256" key="1">
    <source>
        <dbReference type="ARBA" id="ARBA00001971"/>
    </source>
</evidence>
<protein>
    <submittedName>
        <fullName evidence="9">Lanosterol 14-alpha demethylase</fullName>
    </submittedName>
</protein>
<dbReference type="AlphaFoldDB" id="A0A8H3RMA0"/>
<keyword evidence="7" id="KW-0503">Monooxygenase</keyword>
<organism evidence="9 10">
    <name type="scientific">Aspergillus udagawae</name>
    <dbReference type="NCBI Taxonomy" id="91492"/>
    <lineage>
        <taxon>Eukaryota</taxon>
        <taxon>Fungi</taxon>
        <taxon>Dikarya</taxon>
        <taxon>Ascomycota</taxon>
        <taxon>Pezizomycotina</taxon>
        <taxon>Eurotiomycetes</taxon>
        <taxon>Eurotiomycetidae</taxon>
        <taxon>Eurotiales</taxon>
        <taxon>Aspergillaceae</taxon>
        <taxon>Aspergillus</taxon>
        <taxon>Aspergillus subgen. Fumigati</taxon>
    </lineage>
</organism>
<keyword evidence="9" id="KW-0489">Methyltransferase</keyword>
<comment type="cofactor">
    <cofactor evidence="1">
        <name>heme</name>
        <dbReference type="ChEBI" id="CHEBI:30413"/>
    </cofactor>
</comment>
<proteinExistence type="inferred from homology"/>
<evidence type="ECO:0000313" key="9">
    <source>
        <dbReference type="EMBL" id="GFF32306.1"/>
    </source>
</evidence>
<feature type="transmembrane region" description="Helical" evidence="8">
    <location>
        <begin position="222"/>
        <end position="243"/>
    </location>
</feature>
<reference evidence="9 10" key="1">
    <citation type="submission" date="2020-01" db="EMBL/GenBank/DDBJ databases">
        <title>Draft genome sequence of Aspergillus udagawae IFM 46972.</title>
        <authorList>
            <person name="Takahashi H."/>
            <person name="Yaguchi T."/>
        </authorList>
    </citation>
    <scope>NUCLEOTIDE SEQUENCE [LARGE SCALE GENOMIC DNA]</scope>
    <source>
        <strain evidence="9 10">IFM 46972</strain>
    </source>
</reference>
<sequence>MTRKLMFSTYPDLLIALVLGAVFLISAALILGPLKIPPSVPREIPRVRRRKVIFSGLRTWLRGWVSARPSLSEGYDKFNRHGRLFSYANGNLRPQVILSVKDFEWMLRQPDSFLSQREVVTHTLQLKSLFPSIFPNGLCPQVAKVSSIVASQFLTQKLDCIQRELADELRRNIDHEFGKDYNNWQPVHLVEAIQKVALGMSSRLSWGLPLGRDATFMRSLSGFISLQAGAMIPLLGAFFRVLLYFAQRRVWIATEPLLKEWLAQVELEEQEQVSDENSRVPYNVATSFIRESRRIYGSNGLDKEKLLMAINLFTIIPFMSTISTSSAAILDIASFPPEKELYQQLQQEAAKVLGSEKEWTDPISFKRLHYIDSAIRESLRLTPVSLHASSREVIPPSGITLPAGQHLPQGIWVAASTLDIHTDERFYPKGQSYEPFRFVEEQTIEDCMSPSRESNKKDTSTAEQMVTKVAVTPTYLPFGAGRHAW</sequence>
<dbReference type="Pfam" id="PF00067">
    <property type="entry name" value="p450"/>
    <property type="match status" value="1"/>
</dbReference>
<keyword evidence="8" id="KW-0472">Membrane</keyword>
<dbReference type="GO" id="GO:0019748">
    <property type="term" value="P:secondary metabolic process"/>
    <property type="evidence" value="ECO:0007669"/>
    <property type="project" value="UniProtKB-ARBA"/>
</dbReference>
<comment type="caution">
    <text evidence="9">The sequence shown here is derived from an EMBL/GenBank/DDBJ whole genome shotgun (WGS) entry which is preliminary data.</text>
</comment>
<dbReference type="InterPro" id="IPR001128">
    <property type="entry name" value="Cyt_P450"/>
</dbReference>
<keyword evidence="4" id="KW-0479">Metal-binding</keyword>
<evidence type="ECO:0000256" key="6">
    <source>
        <dbReference type="ARBA" id="ARBA00023004"/>
    </source>
</evidence>
<keyword evidence="8" id="KW-0812">Transmembrane</keyword>
<dbReference type="PANTHER" id="PTHR46206:SF1">
    <property type="entry name" value="P450, PUTATIVE (EUROFUNG)-RELATED"/>
    <property type="match status" value="1"/>
</dbReference>
<evidence type="ECO:0000256" key="4">
    <source>
        <dbReference type="ARBA" id="ARBA00022723"/>
    </source>
</evidence>
<dbReference type="InterPro" id="IPR036396">
    <property type="entry name" value="Cyt_P450_sf"/>
</dbReference>
<dbReference type="GO" id="GO:0032259">
    <property type="term" value="P:methylation"/>
    <property type="evidence" value="ECO:0007669"/>
    <property type="project" value="UniProtKB-KW"/>
</dbReference>
<evidence type="ECO:0000256" key="5">
    <source>
        <dbReference type="ARBA" id="ARBA00023002"/>
    </source>
</evidence>
<evidence type="ECO:0000256" key="7">
    <source>
        <dbReference type="ARBA" id="ARBA00023033"/>
    </source>
</evidence>
<keyword evidence="9" id="KW-0808">Transferase</keyword>
<dbReference type="GO" id="GO:0008168">
    <property type="term" value="F:methyltransferase activity"/>
    <property type="evidence" value="ECO:0007669"/>
    <property type="project" value="UniProtKB-KW"/>
</dbReference>